<dbReference type="Gene3D" id="3.30.559.10">
    <property type="entry name" value="Chloramphenicol acetyltransferase-like domain"/>
    <property type="match status" value="4"/>
</dbReference>
<keyword evidence="3" id="KW-0436">Ligase</keyword>
<dbReference type="SUPFAM" id="SSF47336">
    <property type="entry name" value="ACP-like"/>
    <property type="match status" value="4"/>
</dbReference>
<evidence type="ECO:0000313" key="6">
    <source>
        <dbReference type="EMBL" id="KAK8076204.1"/>
    </source>
</evidence>
<dbReference type="Pfam" id="PF00668">
    <property type="entry name" value="Condensation"/>
    <property type="match status" value="4"/>
</dbReference>
<feature type="compositionally biased region" description="Low complexity" evidence="4">
    <location>
        <begin position="2067"/>
        <end position="2079"/>
    </location>
</feature>
<protein>
    <recommendedName>
        <fullName evidence="5">Carrier domain-containing protein</fullName>
    </recommendedName>
</protein>
<feature type="region of interest" description="Disordered" evidence="4">
    <location>
        <begin position="2030"/>
        <end position="2090"/>
    </location>
</feature>
<evidence type="ECO:0000313" key="7">
    <source>
        <dbReference type="Proteomes" id="UP001480595"/>
    </source>
</evidence>
<dbReference type="GeneID" id="92087948"/>
<dbReference type="Gene3D" id="3.30.559.30">
    <property type="entry name" value="Nonribosomal peptide synthetase, condensation domain"/>
    <property type="match status" value="5"/>
</dbReference>
<evidence type="ECO:0000259" key="5">
    <source>
        <dbReference type="PROSITE" id="PS50075"/>
    </source>
</evidence>
<dbReference type="Gene3D" id="1.10.1200.10">
    <property type="entry name" value="ACP-like"/>
    <property type="match status" value="4"/>
</dbReference>
<dbReference type="Proteomes" id="UP001480595">
    <property type="component" value="Unassembled WGS sequence"/>
</dbReference>
<evidence type="ECO:0000256" key="3">
    <source>
        <dbReference type="ARBA" id="ARBA00022598"/>
    </source>
</evidence>
<accession>A0ABR1W224</accession>
<dbReference type="Gene3D" id="3.30.300.30">
    <property type="match status" value="4"/>
</dbReference>
<dbReference type="InterPro" id="IPR000873">
    <property type="entry name" value="AMP-dep_synth/lig_dom"/>
</dbReference>
<dbReference type="PROSITE" id="PS00012">
    <property type="entry name" value="PHOSPHOPANTETHEINE"/>
    <property type="match status" value="3"/>
</dbReference>
<dbReference type="PROSITE" id="PS00455">
    <property type="entry name" value="AMP_BINDING"/>
    <property type="match status" value="3"/>
</dbReference>
<proteinExistence type="predicted"/>
<keyword evidence="7" id="KW-1185">Reference proteome</keyword>
<dbReference type="RefSeq" id="XP_066719163.1">
    <property type="nucleotide sequence ID" value="XM_066854885.1"/>
</dbReference>
<evidence type="ECO:0000256" key="1">
    <source>
        <dbReference type="ARBA" id="ARBA00022450"/>
    </source>
</evidence>
<feature type="domain" description="Carrier" evidence="5">
    <location>
        <begin position="1943"/>
        <end position="2018"/>
    </location>
</feature>
<comment type="caution">
    <text evidence="6">The sequence shown here is derived from an EMBL/GenBank/DDBJ whole genome shotgun (WGS) entry which is preliminary data.</text>
</comment>
<dbReference type="SUPFAM" id="SSF56801">
    <property type="entry name" value="Acetyl-CoA synthetase-like"/>
    <property type="match status" value="4"/>
</dbReference>
<dbReference type="SMART" id="SM00823">
    <property type="entry name" value="PKS_PP"/>
    <property type="match status" value="4"/>
</dbReference>
<keyword evidence="2" id="KW-0597">Phosphoprotein</keyword>
<dbReference type="SUPFAM" id="SSF52777">
    <property type="entry name" value="CoA-dependent acyltransferases"/>
    <property type="match status" value="9"/>
</dbReference>
<dbReference type="InterPro" id="IPR020806">
    <property type="entry name" value="PKS_PP-bd"/>
</dbReference>
<dbReference type="PANTHER" id="PTHR45527">
    <property type="entry name" value="NONRIBOSOMAL PEPTIDE SYNTHETASE"/>
    <property type="match status" value="1"/>
</dbReference>
<evidence type="ECO:0000256" key="2">
    <source>
        <dbReference type="ARBA" id="ARBA00022553"/>
    </source>
</evidence>
<keyword evidence="1" id="KW-0596">Phosphopantetheine</keyword>
<dbReference type="Pfam" id="PF00550">
    <property type="entry name" value="PP-binding"/>
    <property type="match status" value="4"/>
</dbReference>
<feature type="domain" description="Carrier" evidence="5">
    <location>
        <begin position="3095"/>
        <end position="3171"/>
    </location>
</feature>
<dbReference type="InterPro" id="IPR010071">
    <property type="entry name" value="AA_adenyl_dom"/>
</dbReference>
<evidence type="ECO:0000256" key="4">
    <source>
        <dbReference type="SAM" id="MobiDB-lite"/>
    </source>
</evidence>
<dbReference type="InterPro" id="IPR001242">
    <property type="entry name" value="Condensation_dom"/>
</dbReference>
<dbReference type="CDD" id="cd05918">
    <property type="entry name" value="A_NRPS_SidN3_like"/>
    <property type="match status" value="4"/>
</dbReference>
<dbReference type="InterPro" id="IPR009081">
    <property type="entry name" value="PP-bd_ACP"/>
</dbReference>
<dbReference type="PANTHER" id="PTHR45527:SF16">
    <property type="entry name" value="NONRIBOSOMAL PEPTIDE SYNTHASE ATNA-RELATED"/>
    <property type="match status" value="1"/>
</dbReference>
<dbReference type="InterPro" id="IPR020845">
    <property type="entry name" value="AMP-binding_CS"/>
</dbReference>
<name>A0ABR1W224_9PEZI</name>
<feature type="domain" description="Carrier" evidence="5">
    <location>
        <begin position="4173"/>
        <end position="4249"/>
    </location>
</feature>
<gene>
    <name evidence="6" type="ORF">PG994_003476</name>
</gene>
<reference evidence="6 7" key="1">
    <citation type="submission" date="2023-01" db="EMBL/GenBank/DDBJ databases">
        <title>Analysis of 21 Apiospora genomes using comparative genomics revels a genus with tremendous synthesis potential of carbohydrate active enzymes and secondary metabolites.</title>
        <authorList>
            <person name="Sorensen T."/>
        </authorList>
    </citation>
    <scope>NUCLEOTIDE SEQUENCE [LARGE SCALE GENOMIC DNA]</scope>
    <source>
        <strain evidence="6 7">CBS 135458</strain>
    </source>
</reference>
<dbReference type="NCBIfam" id="TIGR01733">
    <property type="entry name" value="AA-adenyl-dom"/>
    <property type="match status" value="4"/>
</dbReference>
<dbReference type="InterPro" id="IPR042099">
    <property type="entry name" value="ANL_N_sf"/>
</dbReference>
<dbReference type="PROSITE" id="PS50075">
    <property type="entry name" value="CARRIER"/>
    <property type="match status" value="4"/>
</dbReference>
<dbReference type="EMBL" id="JAQQWL010000004">
    <property type="protein sequence ID" value="KAK8076204.1"/>
    <property type="molecule type" value="Genomic_DNA"/>
</dbReference>
<dbReference type="CDD" id="cd19545">
    <property type="entry name" value="FUM14_C_NRPS-like"/>
    <property type="match status" value="3"/>
</dbReference>
<dbReference type="NCBIfam" id="NF003417">
    <property type="entry name" value="PRK04813.1"/>
    <property type="match status" value="4"/>
</dbReference>
<dbReference type="InterPro" id="IPR036736">
    <property type="entry name" value="ACP-like_sf"/>
</dbReference>
<sequence>MSTAQHASTDTWIDMEFGRTVAAISDHSQNDADHHIAGYNSFQHPLVLFPSRRITATPYKLHAMSASTPPSSASTDSIMESWQQYLADAPPPAFPRRVNLSSAPTPDTLVRRKIRFQGKFPSQASVRVIALTAWALVHVHYSDAEDVVFGLAMMNHEQDQPEGDEDEQSIPAAPFRFCYQPNQLVQEILDSFSSREVRPHYGKAISLESIGQLGPDMLNATKYDNQLVIEGDAPSSNSTPLDRVMNVEVTPTRVGINVQAFFDLSCVGRDEMQRILGTFEHMVLQLAEPSNATKPVGSLSTVSSSDLSQIMAWNKDLPPPSGQCLHDLIAHSCEETPSAEAVCGMGMSFSYQELSDMSDKLAKLLICAHGAKPGKVIPFMFNKNPLVVPTLLAILKTGAAFVPFDPAHQPEDTARLLQACDADFAVCSQKYEHRFQQHDAEALVIDAAFFEALPVLDVELAPVDPSSPAYVIFTSGSTGVPKGIICSHSAACTNILAHGPRESNSSESRVLAFSAFTFDISITDIFTTLSFGGTLCVPSDHEKMNDLVGAIRRMRVNHLVTTPTVAQFLDPETVPTLQVLVTGGEAMTDEFIELWADRIRLYNSYGPAECTSRASSARKARGDKGSVIGTNMGSALWVTQSSDPNVLLPIGAVGELVVEGNILADGYLKNPAKTQETFIEAPQWLKDAFPQRAYGRLYRTGDLVQQKPDGSLIFIGRRDTQIKIHGVRLEAGHIEAKIKQELPADANVVVDKILIGDDERPKQMLAAFITLPSLTTAQETSGINLVPANPQVQDFVFQLHKTLVATLPSYMVPNFILPLISIPLGSTGKTNRKGLQAFAKALPIDKLNQFTGSTFQNDGRVEEPFGEVEVALSNIWASILRIPQDSIHRQDGFFSLGGDSVSAMRLVSEAANHNFHLTVADIFQHSSLAELAQVITGTDAATSCHQLDDIDPFELIGGPSTFRSIRDLLKKTYRIPVGRVEDVYPTTATVEGMMAENINSPEAYLLQEVLKLPDDVDIPALEGAIEAVAEAYPIMRTRIVHIKGLGTCQVVMTDDELPDIAHNEDLVAYLARDKSNHMSYGDPLNRFAIIQEPSGSQYLVWTVHHAITDGHMNQDALRRIEMAYNEDPLPDTLQYNQFIKYLMDKDTQDGKDFWASQFAGFKAPLFPQFDDTYEPSVTNYITRNISLPRTTSKHTTSIVIRAAWALVLSHVGNTDDVLMGSTQSGRDMGLPGVHECLGPCLGTVPVRISIEKDENVSTFLSRVQKQYLDMIPYQLTGLQHIRKASDEAAGAIAFHNILVVQPAVEINSTLFQHDESRNTGDMLNFGLLLECILGQGEVQVRAGFDKNLLSSKKTAILIQTLEHILKLLINDENATRRLSDLDIDIPLDFLVPTGFNPDVEPLEQCMHWMIEDQARRQPEALMIDSWDAQLTYCQANKYSDRLAGVLVGLGIGPEKIVPFAFEKSAWATIAIHAILKAGGCCVALDMAHPRARHEKIVADTEALVIVASSKHAANIDLVPHVIAVDQLMLDSLPPRPGSTRIDVSPSNAAWIVYSSGSTGTPKGSILEHRSLCTTSRTNSEILSVGPSTRAIQFASFSFDVAIEENTIIPMYGGCVCIPSDEERLNDLPGAMRRMGVNWADLTPTVGRMLNPENVPCLRTLVLGGESLTKDIIESWGGKIDLFNTYGPSECSIQCTSSKPLQREATGANIGWPVNCKLWVVDLEEPNKLLPFGEVGELLIEGPIVGRGYLKEPTKTEVSFISGLSWAPQGSLSEPRRFYRTGDIAKFNPDGSLDCLGRRDNQVKLNGQRIELGEIEYNITKQLRTPESAQVAVEVFSPRASANRKLLAAFVQFQDVKASDLSVMAMSDALRADLESFKTKISQKMPEYMVPALWVPVFSLPINTSGKIDRKKLREAAASFDRAQLNLYSLAHTPKDTAVAAFSTNIEAILADLWATVLHIDVNKDPISPTDSFLDLGGDSITAMQLAGKARAAGLAISVPSIMKAPKLADMALAAKRIPGIDLVVPQNVSQPLTDLTSPSESDSEPEDRTLTPLSDTTPTRKSNIQHPSSPSSRPITASSVPPSQGPKDNAVYRPFQMLTGELSGEQILKVLADKHGWDPLSVLDAYPTTALQEGLISLTASDGNSYVLRDVYELPADTDLEAFKAAWEAIVGEYDILRTRVVFLDGIGSCQVVRDESIQWKTATDLEAYLANDRSEPMGYGTALARYAIVQDGSTRSFVWTLHHALYDGYSMDLTLTAVDQVYAGTTMSPTRPFREYIRHLQQIDAASTDAFWQAQLKDLETAPFPAVSAGHRSQADNTVTHSMPFSFDRKAGFTMTSLLKAAWSIAVSRMSDSKDVVFGVTQSGRDLDLEGIDIMNGPTINTVPVRIRADPQLTMKGFISKIQSQSADMVKFSHVGLQRIKRISEATRDACEFQNLIVIQPGELGEQPSSLFRNHNTATTADYLSGFALVLECALGDGEISFSAHHDSAAITSAQIERLLQQLEHLLYQLQDRRNSKLEDMEMFCSADRQDLSAWNGNYPKTIRQTMHDIIVKQAAATPDALAIASRDVELSYKELDDLTNHLAHDIQALGIGPENVVPICIEKSPEAVLSMISILKSGGAFVPLDPQNPVDRLLDLIDQVEAKVVIFSEQTKHLIPALDPADKITSIILPSAITAWGPLKSDPVVSKATPSNLAYALFTSGSTGRPKAVAVHHLSVASSTYGHGIAMGFADHPKKTLQFASYTFDACIAEIFTALHFGGCICIPTEHERMNDLAQFIRDFKCDWAFFTPSFVRLLKPEDIPSMTTVVLGGEALNQECIDVWGDKVRLMNGYGPTETCVFTVTHNIPGPNEQDERRHKAETIGHPVSSIGWVVDPNNHERLSPVGCVGELLIQGPNVTRGYLKNPEKTSEVFISNPKWLRGFGHTKPELLYKTGDLVRQDVIDGTLTYLGRKDNQTKVNGQRLELGEIETQLKLKGADVESAIVLAGKTKVDKSKQTLAAFIEFQDGSEPMPGMIMEMDDDLRARFQDLDSAMRATLPRYMVPSLWIPVSKMPIMAASGKTDRKYLKSLFDGLDAEQVMMYSLEAAESLATPREASTDIEKTILDLVARTLAKDPAAIHVNDNFFRLGGDSITAIQLVAAARNSGISLSTEDIFRHKTIAGIAANIQQGVHSGSCVHPKAVVPFSLVPKAKLNTSLESISEEHGLDRQSIADLLPCTPLQEGMLFLTIKDPEAYVLREVYRLPSKIDIARFKAAWEQVIQDVELLRTRIVSLGQEGCFQVVMAQQIEWHTSTKVQEYIDGDKQHHFKFGTPLARFAIIETQYTGCYFIWSIHHSLYDGWAKTLIMKKVEQAYRGMAPQLSISPPFNRFIKYLQGTNASEEKAYWTAQFSGLEAQSYPRLPSASFEPIIDQTITVKIPLMRKPDSSFTLGTILKAAYAIVLGRYTGASDALFGVIQTGRNVPIQGISDMIGPTITTVPLRIQLDNEVSVAKFLDTVQNQATDMIRFEHTGLQHIAKMSSECREACAFQNIMVIQPGDQLGSDFLGAQSIDVEDKGFLRFGMGLECVLQTQSIEITGGYDQRLISKAQMSRLLFQLRTAVQQLSEEPDMLVRDIDIVSPEDMAEMAEMNEELPEDIHDLTHDVIHSMALQRSDSMAVNAWDVDFKYSELDQLSTKLAHHLKSLGLGPETVVPLCFEKSGWAVVSVLGIMKAGAAFTFLDPAYPMARLNEIIHQVKAKVILASLDQAPLWRDSCVPVLIIDNVSIESLPTPSHVTPVEVTPHNVLYVIFTSGSTGKPKGCVIEHHSFLTCARAQAARSGMTASSRVLQGASYSFDVSVMEMLTALTVGACVCVPNERIKKRSVVDVINDFRITWAFLTPSVVKFIKPSDIPHLKTLVLGGEALITQNIKTWAQHVTLINGYGPSECTIAATANRITNPEEDPANIGKALGGICWIANPEDHNKLAPLGTIGELLIEGSIVARGYLDNPEKTAEVFVENPAWAKTVHGKTRRLYKTGDLAYFNVDGYIMFCGRKDTQVKVRGQRMELGEIETHLTLNKNIQHAMVMYPKAGPCRRQLVGIVSIAKLGATTNSNAMVEMIDPSQSASAADELALISGNLATLVPTYMVPQVWIVIRSFPLLPSGKLNRRRVEQWLVSMDNDTHQSIGALANGLRVQGPTTLAEQKIHKVWVEVLKLPVEEIGVGQEFTSLGGDSILAMVVVSKLRAEGFQVTMTDVASARTISQLAARIARDDSAAMQLVSAVEDPIEELFDLSPVQQYYANHALNDDYLSIETNKRFNHTFCLTVKKPLDAARAQEALQALINRHSMLRARIVSALGEDTSLDEVKPSIEETRQRLNMEDGPIMAADLVTLGENEQYLFVVAHHLVVDLVSWNTILKDLEEYLATSTFTSDAPYPFQAWVKKQKEYTIRNFPPEKALPVRIPKPNYAYWGMENRINIAKDTDHSSFTLPERDTKALLTACQKLYGAEPMDILSSAMSHAFSYIFRDRSTPAIFRYNHGRESIGGVDLSGTVGWFTTLSPLHITVHSRDDSIAVLRRGIETRKKLPMNGLGYFASRYYHPGGRAAFACHDRMEVSINYLGVADGQARSNNNDNDNEGGGGGFFDMSRAIEDGLGADGQEVKCFSLVSVSAEVREGRFHIQCGWNRHMRAQPQIRKWLAGYYEQALKDVAYRAAKALQAAEAAEKLAEEGIKPLRRAATSPAALDM</sequence>
<dbReference type="Pfam" id="PF00501">
    <property type="entry name" value="AMP-binding"/>
    <property type="match status" value="4"/>
</dbReference>
<feature type="compositionally biased region" description="Polar residues" evidence="4">
    <location>
        <begin position="2051"/>
        <end position="2066"/>
    </location>
</feature>
<dbReference type="Gene3D" id="3.40.50.12780">
    <property type="entry name" value="N-terminal domain of ligase-like"/>
    <property type="match status" value="4"/>
</dbReference>
<organism evidence="6 7">
    <name type="scientific">Apiospora phragmitis</name>
    <dbReference type="NCBI Taxonomy" id="2905665"/>
    <lineage>
        <taxon>Eukaryota</taxon>
        <taxon>Fungi</taxon>
        <taxon>Dikarya</taxon>
        <taxon>Ascomycota</taxon>
        <taxon>Pezizomycotina</taxon>
        <taxon>Sordariomycetes</taxon>
        <taxon>Xylariomycetidae</taxon>
        <taxon>Amphisphaeriales</taxon>
        <taxon>Apiosporaceae</taxon>
        <taxon>Apiospora</taxon>
    </lineage>
</organism>
<dbReference type="InterPro" id="IPR045851">
    <property type="entry name" value="AMP-bd_C_sf"/>
</dbReference>
<feature type="domain" description="Carrier" evidence="5">
    <location>
        <begin position="863"/>
        <end position="939"/>
    </location>
</feature>
<dbReference type="InterPro" id="IPR006162">
    <property type="entry name" value="Ppantetheine_attach_site"/>
</dbReference>
<dbReference type="InterPro" id="IPR023213">
    <property type="entry name" value="CAT-like_dom_sf"/>
</dbReference>